<reference evidence="3" key="1">
    <citation type="submission" date="2019-11" db="EMBL/GenBank/DDBJ databases">
        <title>Genome sequence of Heliorestis convoluta strain HH, an alkaliphilic and minimalistic phototrophic bacterium from a soda lake in Egypt.</title>
        <authorList>
            <person name="Dewey E.D."/>
            <person name="Stokes L.M."/>
            <person name="Burchell B.M."/>
            <person name="Shaffer K.N."/>
            <person name="Huntington A.M."/>
            <person name="Baker J.M."/>
            <person name="Nadendla S."/>
            <person name="Giglio M.G."/>
            <person name="Touchman J.W."/>
            <person name="Blankenship R.E."/>
            <person name="Madigan M.T."/>
            <person name="Sattley W.M."/>
        </authorList>
    </citation>
    <scope>NUCLEOTIDE SEQUENCE [LARGE SCALE GENOMIC DNA]</scope>
    <source>
        <strain evidence="3">HH</strain>
    </source>
</reference>
<dbReference type="EMBL" id="CP045875">
    <property type="protein sequence ID" value="QGG48232.1"/>
    <property type="molecule type" value="Genomic_DNA"/>
</dbReference>
<name>A0A5Q2N4J4_9FIRM</name>
<dbReference type="Pfam" id="PF05239">
    <property type="entry name" value="PRC"/>
    <property type="match status" value="1"/>
</dbReference>
<dbReference type="InterPro" id="IPR011033">
    <property type="entry name" value="PRC_barrel-like_sf"/>
</dbReference>
<accession>A0A5Q2N4J4</accession>
<organism evidence="2 3">
    <name type="scientific">Heliorestis convoluta</name>
    <dbReference type="NCBI Taxonomy" id="356322"/>
    <lineage>
        <taxon>Bacteria</taxon>
        <taxon>Bacillati</taxon>
        <taxon>Bacillota</taxon>
        <taxon>Clostridia</taxon>
        <taxon>Eubacteriales</taxon>
        <taxon>Heliobacteriaceae</taxon>
        <taxon>Heliorestis</taxon>
    </lineage>
</organism>
<dbReference type="InterPro" id="IPR014238">
    <property type="entry name" value="Spore_YlmC/YmxH"/>
</dbReference>
<evidence type="ECO:0000313" key="3">
    <source>
        <dbReference type="Proteomes" id="UP000366051"/>
    </source>
</evidence>
<keyword evidence="3" id="KW-1185">Reference proteome</keyword>
<dbReference type="SUPFAM" id="SSF50346">
    <property type="entry name" value="PRC-barrel domain"/>
    <property type="match status" value="1"/>
</dbReference>
<evidence type="ECO:0000259" key="1">
    <source>
        <dbReference type="Pfam" id="PF05239"/>
    </source>
</evidence>
<dbReference type="PANTHER" id="PTHR40061:SF1">
    <property type="entry name" value="SPORULATION PROTEIN YLMC-RELATED"/>
    <property type="match status" value="1"/>
</dbReference>
<dbReference type="Gene3D" id="2.30.30.240">
    <property type="entry name" value="PRC-barrel domain"/>
    <property type="match status" value="1"/>
</dbReference>
<feature type="domain" description="PRC-barrel" evidence="1">
    <location>
        <begin position="1"/>
        <end position="76"/>
    </location>
</feature>
<dbReference type="AlphaFoldDB" id="A0A5Q2N4J4"/>
<evidence type="ECO:0000313" key="2">
    <source>
        <dbReference type="EMBL" id="QGG48232.1"/>
    </source>
</evidence>
<dbReference type="NCBIfam" id="TIGR02888">
    <property type="entry name" value="spore_YlmC_YmxH"/>
    <property type="match status" value="1"/>
</dbReference>
<protein>
    <submittedName>
        <fullName evidence="2">Sporulation YlmC/YmxH family protein</fullName>
    </submittedName>
</protein>
<gene>
    <name evidence="2" type="ORF">FTV88_2134</name>
</gene>
<dbReference type="Proteomes" id="UP000366051">
    <property type="component" value="Chromosome"/>
</dbReference>
<sequence>MRLSDLVGKEIVNITSGARLGTVGDSDLVIDEVTGEIDAIILPARNSLVGFWTDRQHLLIPWDSIVKIGAEVVIVELDDTYPNYTRRFPF</sequence>
<dbReference type="OrthoDB" id="6024937at2"/>
<proteinExistence type="predicted"/>
<dbReference type="KEGG" id="hcv:FTV88_2134"/>
<dbReference type="InterPro" id="IPR027275">
    <property type="entry name" value="PRC-brl_dom"/>
</dbReference>
<dbReference type="PANTHER" id="PTHR40061">
    <property type="entry name" value="SPORULATION PROTEIN YLMC-RELATED"/>
    <property type="match status" value="1"/>
</dbReference>